<gene>
    <name evidence="1" type="ORF">LOK49_LG02G00405</name>
</gene>
<protein>
    <submittedName>
        <fullName evidence="1">Uncharacterized protein</fullName>
    </submittedName>
</protein>
<accession>A0ACC0IRY3</accession>
<dbReference type="Proteomes" id="UP001060215">
    <property type="component" value="Chromosome 3"/>
</dbReference>
<comment type="caution">
    <text evidence="1">The sequence shown here is derived from an EMBL/GenBank/DDBJ whole genome shotgun (WGS) entry which is preliminary data.</text>
</comment>
<dbReference type="EMBL" id="CM045760">
    <property type="protein sequence ID" value="KAI8026646.1"/>
    <property type="molecule type" value="Genomic_DNA"/>
</dbReference>
<organism evidence="1 2">
    <name type="scientific">Camellia lanceoleosa</name>
    <dbReference type="NCBI Taxonomy" id="1840588"/>
    <lineage>
        <taxon>Eukaryota</taxon>
        <taxon>Viridiplantae</taxon>
        <taxon>Streptophyta</taxon>
        <taxon>Embryophyta</taxon>
        <taxon>Tracheophyta</taxon>
        <taxon>Spermatophyta</taxon>
        <taxon>Magnoliopsida</taxon>
        <taxon>eudicotyledons</taxon>
        <taxon>Gunneridae</taxon>
        <taxon>Pentapetalae</taxon>
        <taxon>asterids</taxon>
        <taxon>Ericales</taxon>
        <taxon>Theaceae</taxon>
        <taxon>Camellia</taxon>
    </lineage>
</organism>
<evidence type="ECO:0000313" key="2">
    <source>
        <dbReference type="Proteomes" id="UP001060215"/>
    </source>
</evidence>
<reference evidence="1 2" key="1">
    <citation type="journal article" date="2022" name="Plant J.">
        <title>Chromosome-level genome of Camellia lanceoleosa provides a valuable resource for understanding genome evolution and self-incompatibility.</title>
        <authorList>
            <person name="Gong W."/>
            <person name="Xiao S."/>
            <person name="Wang L."/>
            <person name="Liao Z."/>
            <person name="Chang Y."/>
            <person name="Mo W."/>
            <person name="Hu G."/>
            <person name="Li W."/>
            <person name="Zhao G."/>
            <person name="Zhu H."/>
            <person name="Hu X."/>
            <person name="Ji K."/>
            <person name="Xiang X."/>
            <person name="Song Q."/>
            <person name="Yuan D."/>
            <person name="Jin S."/>
            <person name="Zhang L."/>
        </authorList>
    </citation>
    <scope>NUCLEOTIDE SEQUENCE [LARGE SCALE GENOMIC DNA]</scope>
    <source>
        <strain evidence="1">SQ_2022a</strain>
    </source>
</reference>
<name>A0ACC0IRY3_9ERIC</name>
<keyword evidence="2" id="KW-1185">Reference proteome</keyword>
<proteinExistence type="predicted"/>
<evidence type="ECO:0000313" key="1">
    <source>
        <dbReference type="EMBL" id="KAI8026646.1"/>
    </source>
</evidence>
<sequence length="32" mass="3869">MYSKFLHPYKINRLRFLRLLLLGRASGKYLSI</sequence>